<feature type="transmembrane region" description="Helical" evidence="12">
    <location>
        <begin position="219"/>
        <end position="243"/>
    </location>
</feature>
<evidence type="ECO:0000256" key="2">
    <source>
        <dbReference type="ARBA" id="ARBA00010621"/>
    </source>
</evidence>
<evidence type="ECO:0000256" key="11">
    <source>
        <dbReference type="ARBA" id="ARBA00047594"/>
    </source>
</evidence>
<comment type="similarity">
    <text evidence="2">Belongs to the UppP family.</text>
</comment>
<evidence type="ECO:0000256" key="5">
    <source>
        <dbReference type="ARBA" id="ARBA00022475"/>
    </source>
</evidence>
<dbReference type="HAMAP" id="MF_01006">
    <property type="entry name" value="Undec_diphosphatase"/>
    <property type="match status" value="1"/>
</dbReference>
<dbReference type="GO" id="GO:0005886">
    <property type="term" value="C:plasma membrane"/>
    <property type="evidence" value="ECO:0007669"/>
    <property type="project" value="UniProtKB-SubCell"/>
</dbReference>
<sequence length="274" mass="28573">MFASLLSIPQAILLGIVEGITEFLPVSSTGHLLVVGHLIDFGTGDSKTAGDTYAVAIQFGAILAVAFLYRARLFSMLRGLAGSDAHGRSSLIALVTAFIPAAVFGVLAGDAIKDALFGPIPVMIAWAVGGVVLLRWVPRGGTSELHELTVRMAFLIGIAQGIALWPGFSRSLVTLIAGLALGLTLSAAIEFSFLLGLVTLSAATAFDLAKHGGELIDKFGVMTPMIGLVCAFITALIAVRWMVGYLNSKSLAIFGWYRLGAAAVCGVLLLTNVL</sequence>
<evidence type="ECO:0000256" key="4">
    <source>
        <dbReference type="ARBA" id="ARBA00021581"/>
    </source>
</evidence>
<evidence type="ECO:0000256" key="6">
    <source>
        <dbReference type="ARBA" id="ARBA00022692"/>
    </source>
</evidence>
<feature type="transmembrane region" description="Helical" evidence="12">
    <location>
        <begin position="52"/>
        <end position="69"/>
    </location>
</feature>
<feature type="transmembrane region" description="Helical" evidence="12">
    <location>
        <begin position="90"/>
        <end position="109"/>
    </location>
</feature>
<organism evidence="13">
    <name type="scientific">freshwater metagenome</name>
    <dbReference type="NCBI Taxonomy" id="449393"/>
    <lineage>
        <taxon>unclassified sequences</taxon>
        <taxon>metagenomes</taxon>
        <taxon>ecological metagenomes</taxon>
    </lineage>
</organism>
<evidence type="ECO:0000256" key="8">
    <source>
        <dbReference type="ARBA" id="ARBA00022989"/>
    </source>
</evidence>
<feature type="transmembrane region" description="Helical" evidence="12">
    <location>
        <begin position="255"/>
        <end position="273"/>
    </location>
</feature>
<evidence type="ECO:0000256" key="3">
    <source>
        <dbReference type="ARBA" id="ARBA00012374"/>
    </source>
</evidence>
<feature type="transmembrane region" description="Helical" evidence="12">
    <location>
        <begin position="115"/>
        <end position="136"/>
    </location>
</feature>
<keyword evidence="6 12" id="KW-0812">Transmembrane</keyword>
<dbReference type="EC" id="3.6.1.27" evidence="3"/>
<keyword evidence="8 12" id="KW-1133">Transmembrane helix</keyword>
<accession>A0A6J6KCH8</accession>
<dbReference type="InterPro" id="IPR003824">
    <property type="entry name" value="UppP"/>
</dbReference>
<dbReference type="AlphaFoldDB" id="A0A6J6KCH8"/>
<feature type="transmembrane region" description="Helical" evidence="12">
    <location>
        <begin position="174"/>
        <end position="198"/>
    </location>
</feature>
<dbReference type="GO" id="GO:0050380">
    <property type="term" value="F:undecaprenyl-diphosphatase activity"/>
    <property type="evidence" value="ECO:0007669"/>
    <property type="project" value="UniProtKB-EC"/>
</dbReference>
<evidence type="ECO:0000256" key="10">
    <source>
        <dbReference type="ARBA" id="ARBA00032707"/>
    </source>
</evidence>
<name>A0A6J6KCH8_9ZZZZ</name>
<comment type="subcellular location">
    <subcellularLocation>
        <location evidence="1">Cell membrane</location>
        <topology evidence="1">Multi-pass membrane protein</topology>
    </subcellularLocation>
</comment>
<protein>
    <recommendedName>
        <fullName evidence="4">Undecaprenyl-diphosphatase</fullName>
        <ecNumber evidence="3">3.6.1.27</ecNumber>
    </recommendedName>
    <alternativeName>
        <fullName evidence="10">Undecaprenyl pyrophosphate phosphatase</fullName>
    </alternativeName>
</protein>
<evidence type="ECO:0000256" key="7">
    <source>
        <dbReference type="ARBA" id="ARBA00022801"/>
    </source>
</evidence>
<feature type="transmembrane region" description="Helical" evidence="12">
    <location>
        <begin position="148"/>
        <end position="168"/>
    </location>
</feature>
<comment type="catalytic activity">
    <reaction evidence="11">
        <text>di-trans,octa-cis-undecaprenyl diphosphate + H2O = di-trans,octa-cis-undecaprenyl phosphate + phosphate + H(+)</text>
        <dbReference type="Rhea" id="RHEA:28094"/>
        <dbReference type="ChEBI" id="CHEBI:15377"/>
        <dbReference type="ChEBI" id="CHEBI:15378"/>
        <dbReference type="ChEBI" id="CHEBI:43474"/>
        <dbReference type="ChEBI" id="CHEBI:58405"/>
        <dbReference type="ChEBI" id="CHEBI:60392"/>
        <dbReference type="EC" id="3.6.1.27"/>
    </reaction>
</comment>
<reference evidence="13" key="1">
    <citation type="submission" date="2020-05" db="EMBL/GenBank/DDBJ databases">
        <authorList>
            <person name="Chiriac C."/>
            <person name="Salcher M."/>
            <person name="Ghai R."/>
            <person name="Kavagutti S V."/>
        </authorList>
    </citation>
    <scope>NUCLEOTIDE SEQUENCE</scope>
</reference>
<evidence type="ECO:0000313" key="13">
    <source>
        <dbReference type="EMBL" id="CAB4647521.1"/>
    </source>
</evidence>
<proteinExistence type="inferred from homology"/>
<keyword evidence="5" id="KW-1003">Cell membrane</keyword>
<dbReference type="Pfam" id="PF02673">
    <property type="entry name" value="BacA"/>
    <property type="match status" value="1"/>
</dbReference>
<dbReference type="PANTHER" id="PTHR30622">
    <property type="entry name" value="UNDECAPRENYL-DIPHOSPHATASE"/>
    <property type="match status" value="1"/>
</dbReference>
<evidence type="ECO:0000256" key="9">
    <source>
        <dbReference type="ARBA" id="ARBA00023136"/>
    </source>
</evidence>
<evidence type="ECO:0000256" key="1">
    <source>
        <dbReference type="ARBA" id="ARBA00004651"/>
    </source>
</evidence>
<dbReference type="EMBL" id="CAEZWJ010000007">
    <property type="protein sequence ID" value="CAB4647521.1"/>
    <property type="molecule type" value="Genomic_DNA"/>
</dbReference>
<keyword evidence="7" id="KW-0378">Hydrolase</keyword>
<evidence type="ECO:0000256" key="12">
    <source>
        <dbReference type="SAM" id="Phobius"/>
    </source>
</evidence>
<gene>
    <name evidence="13" type="ORF">UFOPK2214_00353</name>
</gene>
<keyword evidence="9 12" id="KW-0472">Membrane</keyword>
<dbReference type="PANTHER" id="PTHR30622:SF3">
    <property type="entry name" value="UNDECAPRENYL-DIPHOSPHATASE"/>
    <property type="match status" value="1"/>
</dbReference>